<dbReference type="GeneID" id="54304086"/>
<feature type="compositionally biased region" description="Polar residues" evidence="1">
    <location>
        <begin position="210"/>
        <end position="220"/>
    </location>
</feature>
<dbReference type="RefSeq" id="XP_033396956.1">
    <property type="nucleotide sequence ID" value="XM_033546580.1"/>
</dbReference>
<feature type="region of interest" description="Disordered" evidence="1">
    <location>
        <begin position="366"/>
        <end position="424"/>
    </location>
</feature>
<sequence length="495" mass="53983">MEISRKVIMSPSSSKISATFEVQKPSYGSRANRKGPRSDADLIYTTAIAASSGGRSSGSSETSSTASSSGKEQQHDDHDDADADDPPREYNEVIYLLPYYPSRIRFWVDERAVDDPRVAREQIREGRKGDAANCSVIEIRFISAEEDAAAATAAAKPRDAAAAASEQHLWTCDIYIPPSRLINKIWVYRDPTKNRPGSPLHSHHHHPRNPYQQHHFQQAGSAPAVGAPRPSTQPQQQQQRSKQAWGRMLPSRPRTTSTPYADAPAVMPLPLAPALVPARSSSLRYPLQQRALPTPPAASAPALALQQTHRPDALSSSLPSSLHKHHHAADPRRVRVVVPEPEGFKNNYLADISRLASRNGAFCLVSDARSGRGGDGRAGNSDDDDDDDDYRSVFDDDDDDEDAASFSTGSDSDTHMGAAAVQPPTRKLSFKDFVGRRARKSVFHTHSGGGGAHGASRIDVSEVQAPRQAAEFEKPSVMTKLVARAIRRLARDDIH</sequence>
<dbReference type="Proteomes" id="UP000799438">
    <property type="component" value="Unassembled WGS sequence"/>
</dbReference>
<name>A0A6A6BCZ9_9PEZI</name>
<feature type="compositionally biased region" description="Low complexity" evidence="1">
    <location>
        <begin position="45"/>
        <end position="70"/>
    </location>
</feature>
<dbReference type="AlphaFoldDB" id="A0A6A6BCZ9"/>
<feature type="region of interest" description="Disordered" evidence="1">
    <location>
        <begin position="193"/>
        <end position="262"/>
    </location>
</feature>
<accession>A0A6A6BCZ9</accession>
<evidence type="ECO:0000313" key="3">
    <source>
        <dbReference type="Proteomes" id="UP000799438"/>
    </source>
</evidence>
<gene>
    <name evidence="2" type="ORF">K452DRAFT_37102</name>
</gene>
<feature type="compositionally biased region" description="Acidic residues" evidence="1">
    <location>
        <begin position="381"/>
        <end position="403"/>
    </location>
</feature>
<evidence type="ECO:0000256" key="1">
    <source>
        <dbReference type="SAM" id="MobiDB-lite"/>
    </source>
</evidence>
<feature type="region of interest" description="Disordered" evidence="1">
    <location>
        <begin position="292"/>
        <end position="334"/>
    </location>
</feature>
<organism evidence="2 3">
    <name type="scientific">Aplosporella prunicola CBS 121167</name>
    <dbReference type="NCBI Taxonomy" id="1176127"/>
    <lineage>
        <taxon>Eukaryota</taxon>
        <taxon>Fungi</taxon>
        <taxon>Dikarya</taxon>
        <taxon>Ascomycota</taxon>
        <taxon>Pezizomycotina</taxon>
        <taxon>Dothideomycetes</taxon>
        <taxon>Dothideomycetes incertae sedis</taxon>
        <taxon>Botryosphaeriales</taxon>
        <taxon>Aplosporellaceae</taxon>
        <taxon>Aplosporella</taxon>
    </lineage>
</organism>
<dbReference type="EMBL" id="ML995487">
    <property type="protein sequence ID" value="KAF2141243.1"/>
    <property type="molecule type" value="Genomic_DNA"/>
</dbReference>
<protein>
    <submittedName>
        <fullName evidence="2">Uncharacterized protein</fullName>
    </submittedName>
</protein>
<proteinExistence type="predicted"/>
<reference evidence="2" key="1">
    <citation type="journal article" date="2020" name="Stud. Mycol.">
        <title>101 Dothideomycetes genomes: a test case for predicting lifestyles and emergence of pathogens.</title>
        <authorList>
            <person name="Haridas S."/>
            <person name="Albert R."/>
            <person name="Binder M."/>
            <person name="Bloem J."/>
            <person name="Labutti K."/>
            <person name="Salamov A."/>
            <person name="Andreopoulos B."/>
            <person name="Baker S."/>
            <person name="Barry K."/>
            <person name="Bills G."/>
            <person name="Bluhm B."/>
            <person name="Cannon C."/>
            <person name="Castanera R."/>
            <person name="Culley D."/>
            <person name="Daum C."/>
            <person name="Ezra D."/>
            <person name="Gonzalez J."/>
            <person name="Henrissat B."/>
            <person name="Kuo A."/>
            <person name="Liang C."/>
            <person name="Lipzen A."/>
            <person name="Lutzoni F."/>
            <person name="Magnuson J."/>
            <person name="Mondo S."/>
            <person name="Nolan M."/>
            <person name="Ohm R."/>
            <person name="Pangilinan J."/>
            <person name="Park H.-J."/>
            <person name="Ramirez L."/>
            <person name="Alfaro M."/>
            <person name="Sun H."/>
            <person name="Tritt A."/>
            <person name="Yoshinaga Y."/>
            <person name="Zwiers L.-H."/>
            <person name="Turgeon B."/>
            <person name="Goodwin S."/>
            <person name="Spatafora J."/>
            <person name="Crous P."/>
            <person name="Grigoriev I."/>
        </authorList>
    </citation>
    <scope>NUCLEOTIDE SEQUENCE</scope>
    <source>
        <strain evidence="2">CBS 121167</strain>
    </source>
</reference>
<dbReference type="OrthoDB" id="10674322at2759"/>
<evidence type="ECO:0000313" key="2">
    <source>
        <dbReference type="EMBL" id="KAF2141243.1"/>
    </source>
</evidence>
<feature type="region of interest" description="Disordered" evidence="1">
    <location>
        <begin position="21"/>
        <end position="87"/>
    </location>
</feature>
<keyword evidence="3" id="KW-1185">Reference proteome</keyword>
<feature type="compositionally biased region" description="Low complexity" evidence="1">
    <location>
        <begin position="228"/>
        <end position="243"/>
    </location>
</feature>